<evidence type="ECO:0000259" key="7">
    <source>
        <dbReference type="PROSITE" id="PS50011"/>
    </source>
</evidence>
<dbReference type="FunFam" id="3.10.20.90:FF:000058">
    <property type="entry name" value="Octicosapeptide/phox/Bem1p domain kinase superfamily protein"/>
    <property type="match status" value="1"/>
</dbReference>
<dbReference type="InterPro" id="IPR001245">
    <property type="entry name" value="Ser-Thr/Tyr_kinase_cat_dom"/>
</dbReference>
<dbReference type="Gene3D" id="3.10.20.90">
    <property type="entry name" value="Phosphatidylinositol 3-kinase Catalytic Subunit, Chain A, domain 1"/>
    <property type="match status" value="1"/>
</dbReference>
<dbReference type="AlphaFoldDB" id="A0A251U9I8"/>
<keyword evidence="4 8" id="KW-0418">Kinase</keyword>
<evidence type="ECO:0000256" key="4">
    <source>
        <dbReference type="ARBA" id="ARBA00022777"/>
    </source>
</evidence>
<dbReference type="GO" id="GO:0004674">
    <property type="term" value="F:protein serine/threonine kinase activity"/>
    <property type="evidence" value="ECO:0007669"/>
    <property type="project" value="UniProtKB-KW"/>
</dbReference>
<evidence type="ECO:0000313" key="9">
    <source>
        <dbReference type="Proteomes" id="UP000215914"/>
    </source>
</evidence>
<dbReference type="PRINTS" id="PR00109">
    <property type="entry name" value="TYRKINASE"/>
</dbReference>
<dbReference type="Gene3D" id="1.10.510.10">
    <property type="entry name" value="Transferase(Phosphotransferase) domain 1"/>
    <property type="match status" value="1"/>
</dbReference>
<dbReference type="InterPro" id="IPR008271">
    <property type="entry name" value="Ser/Thr_kinase_AS"/>
</dbReference>
<dbReference type="SMART" id="SM00220">
    <property type="entry name" value="S_TKc"/>
    <property type="match status" value="1"/>
</dbReference>
<gene>
    <name evidence="8" type="ORF">HannXRQ_Chr07g0185871</name>
</gene>
<protein>
    <submittedName>
        <fullName evidence="8">Putative serine-threonine/tyrosine-protein kinase catalytic domain-containing protein</fullName>
    </submittedName>
</protein>
<evidence type="ECO:0000256" key="3">
    <source>
        <dbReference type="ARBA" id="ARBA00022741"/>
    </source>
</evidence>
<dbReference type="Pfam" id="PF00564">
    <property type="entry name" value="PB1"/>
    <property type="match status" value="1"/>
</dbReference>
<dbReference type="InterPro" id="IPR011009">
    <property type="entry name" value="Kinase-like_dom_sf"/>
</dbReference>
<accession>A0A251U9I8</accession>
<dbReference type="FunFam" id="3.30.200.20:FF:000081">
    <property type="entry name" value="Octicosapeptide/phox/Bem1p domain kinase superfamily protein"/>
    <property type="match status" value="1"/>
</dbReference>
<organism evidence="8 9">
    <name type="scientific">Helianthus annuus</name>
    <name type="common">Common sunflower</name>
    <dbReference type="NCBI Taxonomy" id="4232"/>
    <lineage>
        <taxon>Eukaryota</taxon>
        <taxon>Viridiplantae</taxon>
        <taxon>Streptophyta</taxon>
        <taxon>Embryophyta</taxon>
        <taxon>Tracheophyta</taxon>
        <taxon>Spermatophyta</taxon>
        <taxon>Magnoliopsida</taxon>
        <taxon>eudicotyledons</taxon>
        <taxon>Gunneridae</taxon>
        <taxon>Pentapetalae</taxon>
        <taxon>asterids</taxon>
        <taxon>campanulids</taxon>
        <taxon>Asterales</taxon>
        <taxon>Asteraceae</taxon>
        <taxon>Asteroideae</taxon>
        <taxon>Heliantheae alliance</taxon>
        <taxon>Heliantheae</taxon>
        <taxon>Helianthus</taxon>
    </lineage>
</organism>
<dbReference type="PANTHER" id="PTHR23257:SF792">
    <property type="entry name" value="PROTEIN KINASE DOMAIN-CONTAINING PROTEIN"/>
    <property type="match status" value="1"/>
</dbReference>
<keyword evidence="5 6" id="KW-0067">ATP-binding</keyword>
<dbReference type="InterPro" id="IPR000719">
    <property type="entry name" value="Prot_kinase_dom"/>
</dbReference>
<dbReference type="CDD" id="cd13999">
    <property type="entry name" value="STKc_MAP3K-like"/>
    <property type="match status" value="1"/>
</dbReference>
<dbReference type="InterPro" id="IPR050167">
    <property type="entry name" value="Ser_Thr_protein_kinase"/>
</dbReference>
<dbReference type="Gene3D" id="3.30.200.20">
    <property type="entry name" value="Phosphorylase Kinase, domain 1"/>
    <property type="match status" value="1"/>
</dbReference>
<feature type="binding site" evidence="6">
    <location>
        <position position="492"/>
    </location>
    <ligand>
        <name>ATP</name>
        <dbReference type="ChEBI" id="CHEBI:30616"/>
    </ligand>
</feature>
<dbReference type="PROSITE" id="PS00107">
    <property type="entry name" value="PROTEIN_KINASE_ATP"/>
    <property type="match status" value="1"/>
</dbReference>
<dbReference type="SUPFAM" id="SSF54277">
    <property type="entry name" value="CAD &amp; PB1 domains"/>
    <property type="match status" value="1"/>
</dbReference>
<dbReference type="OMA" id="HTDIEHY"/>
<evidence type="ECO:0000313" key="8">
    <source>
        <dbReference type="EMBL" id="OTG19794.1"/>
    </source>
</evidence>
<keyword evidence="1" id="KW-0723">Serine/threonine-protein kinase</keyword>
<dbReference type="Proteomes" id="UP000215914">
    <property type="component" value="Chromosome 7"/>
</dbReference>
<dbReference type="GO" id="GO:0004672">
    <property type="term" value="F:protein kinase activity"/>
    <property type="evidence" value="ECO:0000318"/>
    <property type="project" value="GO_Central"/>
</dbReference>
<reference evidence="9" key="1">
    <citation type="journal article" date="2017" name="Nature">
        <title>The sunflower genome provides insights into oil metabolism, flowering and Asterid evolution.</title>
        <authorList>
            <person name="Badouin H."/>
            <person name="Gouzy J."/>
            <person name="Grassa C.J."/>
            <person name="Murat F."/>
            <person name="Staton S.E."/>
            <person name="Cottret L."/>
            <person name="Lelandais-Briere C."/>
            <person name="Owens G.L."/>
            <person name="Carrere S."/>
            <person name="Mayjonade B."/>
            <person name="Legrand L."/>
            <person name="Gill N."/>
            <person name="Kane N.C."/>
            <person name="Bowers J.E."/>
            <person name="Hubner S."/>
            <person name="Bellec A."/>
            <person name="Berard A."/>
            <person name="Berges H."/>
            <person name="Blanchet N."/>
            <person name="Boniface M.C."/>
            <person name="Brunel D."/>
            <person name="Catrice O."/>
            <person name="Chaidir N."/>
            <person name="Claudel C."/>
            <person name="Donnadieu C."/>
            <person name="Faraut T."/>
            <person name="Fievet G."/>
            <person name="Helmstetter N."/>
            <person name="King M."/>
            <person name="Knapp S.J."/>
            <person name="Lai Z."/>
            <person name="Le Paslier M.C."/>
            <person name="Lippi Y."/>
            <person name="Lorenzon L."/>
            <person name="Mandel J.R."/>
            <person name="Marage G."/>
            <person name="Marchand G."/>
            <person name="Marquand E."/>
            <person name="Bret-Mestries E."/>
            <person name="Morien E."/>
            <person name="Nambeesan S."/>
            <person name="Nguyen T."/>
            <person name="Pegot-Espagnet P."/>
            <person name="Pouilly N."/>
            <person name="Raftis F."/>
            <person name="Sallet E."/>
            <person name="Schiex T."/>
            <person name="Thomas J."/>
            <person name="Vandecasteele C."/>
            <person name="Vares D."/>
            <person name="Vear F."/>
            <person name="Vautrin S."/>
            <person name="Crespi M."/>
            <person name="Mangin B."/>
            <person name="Burke J.M."/>
            <person name="Salse J."/>
            <person name="Munos S."/>
            <person name="Vincourt P."/>
            <person name="Rieseberg L.H."/>
            <person name="Langlade N.B."/>
        </authorList>
    </citation>
    <scope>NUCLEOTIDE SEQUENCE [LARGE SCALE GENOMIC DNA]</scope>
    <source>
        <strain evidence="9">cv. SF193</strain>
    </source>
</reference>
<dbReference type="GO" id="GO:0005524">
    <property type="term" value="F:ATP binding"/>
    <property type="evidence" value="ECO:0007669"/>
    <property type="project" value="UniProtKB-UniRule"/>
</dbReference>
<dbReference type="PROSITE" id="PS50011">
    <property type="entry name" value="PROTEIN_KINASE_DOM"/>
    <property type="match status" value="1"/>
</dbReference>
<dbReference type="PANTHER" id="PTHR23257">
    <property type="entry name" value="SERINE-THREONINE PROTEIN KINASE"/>
    <property type="match status" value="1"/>
</dbReference>
<dbReference type="Pfam" id="PF07714">
    <property type="entry name" value="PK_Tyr_Ser-Thr"/>
    <property type="match status" value="1"/>
</dbReference>
<keyword evidence="9" id="KW-1185">Reference proteome</keyword>
<keyword evidence="2" id="KW-0808">Transferase</keyword>
<keyword evidence="3 6" id="KW-0547">Nucleotide-binding</keyword>
<dbReference type="InterPro" id="IPR000270">
    <property type="entry name" value="PB1_dom"/>
</dbReference>
<dbReference type="GO" id="GO:0007165">
    <property type="term" value="P:signal transduction"/>
    <property type="evidence" value="ECO:0000318"/>
    <property type="project" value="GO_Central"/>
</dbReference>
<evidence type="ECO:0000256" key="5">
    <source>
        <dbReference type="ARBA" id="ARBA00022840"/>
    </source>
</evidence>
<name>A0A251U9I8_HELAN</name>
<dbReference type="SMART" id="SM00666">
    <property type="entry name" value="PB1"/>
    <property type="match status" value="1"/>
</dbReference>
<sequence length="743" mass="83628">MIKQWLPLSSPPSFFIWEAGTETMTPEVSGIGHVDDYIRHVSVQTGEEFSPEFLRLQESFHHKYQHNQNQHQFVYTSSSEYDPIEVDHYPQINKSDSPSGKLKFLCSFGGKILPRPSDGKLRYVGGETRIISINNIINLNYQHLINKTSSIWSQPHVIKYQLPDEDLDALVSVSSNEDLQHMIEEYNELEKSSQRLRIFLASLNEPESPSSYGSRSVDQSESDYEYVISVNGIKRQISLSSKCSSKDNFSITDMQQPAYEQRYSGEFPCPDLSKHYIVWEQDMITWTESSFTPDCMGPPPYAKSPATLLNNNNKHSIIRAPSSDLISDISSRLQHITTQDNGILSSNLNEDNHLEILNCDIVAPIYSHVASFEDKSLSEDKNVDMTEFPVLVEEVTTNTLPPSSTKVVPCILEEPNSGIASQLDSGDVAYVNSGTVTAEVEAGIHGLQIIKNADLEELRELGSGTFGTVYHGKWRGTDVAIKRIRKSCFAGKSSEQERLTKDFWREAQMLSNLHHPNVVALYGVVPDGPGGTLSTVTEYMTNGSLKHVLLKYNRALDWRKKLIIAQDAAIGMEYLHLKKIIHFDLKCENLLVSLGDPHRPICKVGDFGLSRIKRNTFVSGGVRGTLPWMAPELLNGSSTRVSEKVDVFSFGIAMWEILTEEEPYADMHCGAIIGGIVSNMLRPTIPEQCDERWKGLMEECWSHDPADRPTFTEITNKLQLMSMPLLHSKRHNNAKDLMMLKPL</sequence>
<dbReference type="SUPFAM" id="SSF56112">
    <property type="entry name" value="Protein kinase-like (PK-like)"/>
    <property type="match status" value="1"/>
</dbReference>
<dbReference type="EMBL" id="CM007896">
    <property type="protein sequence ID" value="OTG19794.1"/>
    <property type="molecule type" value="Genomic_DNA"/>
</dbReference>
<dbReference type="CDD" id="cd06410">
    <property type="entry name" value="PB1_UP2"/>
    <property type="match status" value="1"/>
</dbReference>
<evidence type="ECO:0000256" key="2">
    <source>
        <dbReference type="ARBA" id="ARBA00022679"/>
    </source>
</evidence>
<evidence type="ECO:0000256" key="1">
    <source>
        <dbReference type="ARBA" id="ARBA00022527"/>
    </source>
</evidence>
<feature type="domain" description="Protein kinase" evidence="7">
    <location>
        <begin position="455"/>
        <end position="726"/>
    </location>
</feature>
<dbReference type="GO" id="GO:0005737">
    <property type="term" value="C:cytoplasm"/>
    <property type="evidence" value="ECO:0000318"/>
    <property type="project" value="GO_Central"/>
</dbReference>
<evidence type="ECO:0000256" key="6">
    <source>
        <dbReference type="PROSITE-ProRule" id="PRU10141"/>
    </source>
</evidence>
<proteinExistence type="predicted"/>
<dbReference type="InParanoid" id="A0A251U9I8"/>
<dbReference type="InterPro" id="IPR017441">
    <property type="entry name" value="Protein_kinase_ATP_BS"/>
</dbReference>
<dbReference type="PROSITE" id="PS00108">
    <property type="entry name" value="PROTEIN_KINASE_ST"/>
    <property type="match status" value="1"/>
</dbReference>